<dbReference type="Proteomes" id="UP000008141">
    <property type="component" value="Unassembled WGS sequence"/>
</dbReference>
<dbReference type="PANTHER" id="PTHR15863">
    <property type="entry name" value="MRN COMPLEX-INTERACTING PROTEIN"/>
    <property type="match status" value="1"/>
</dbReference>
<dbReference type="OrthoDB" id="550809at2759"/>
<keyword evidence="4" id="KW-1185">Reference proteome</keyword>
<dbReference type="RefSeq" id="XP_005848066.1">
    <property type="nucleotide sequence ID" value="XM_005848004.1"/>
</dbReference>
<protein>
    <recommendedName>
        <fullName evidence="2">MRN complex-interacting protein N-terminal domain-containing protein</fullName>
    </recommendedName>
</protein>
<reference evidence="3 4" key="1">
    <citation type="journal article" date="2010" name="Plant Cell">
        <title>The Chlorella variabilis NC64A genome reveals adaptation to photosymbiosis, coevolution with viruses, and cryptic sex.</title>
        <authorList>
            <person name="Blanc G."/>
            <person name="Duncan G."/>
            <person name="Agarkova I."/>
            <person name="Borodovsky M."/>
            <person name="Gurnon J."/>
            <person name="Kuo A."/>
            <person name="Lindquist E."/>
            <person name="Lucas S."/>
            <person name="Pangilinan J."/>
            <person name="Polle J."/>
            <person name="Salamov A."/>
            <person name="Terry A."/>
            <person name="Yamada T."/>
            <person name="Dunigan D.D."/>
            <person name="Grigoriev I.V."/>
            <person name="Claverie J.M."/>
            <person name="Van Etten J.L."/>
        </authorList>
    </citation>
    <scope>NUCLEOTIDE SEQUENCE [LARGE SCALE GENOMIC DNA]</scope>
    <source>
        <strain evidence="3 4">NC64A</strain>
    </source>
</reference>
<evidence type="ECO:0000259" key="2">
    <source>
        <dbReference type="Pfam" id="PF15749"/>
    </source>
</evidence>
<feature type="region of interest" description="Disordered" evidence="1">
    <location>
        <begin position="59"/>
        <end position="83"/>
    </location>
</feature>
<proteinExistence type="predicted"/>
<name>E1ZE37_CHLVA</name>
<dbReference type="InterPro" id="IPR049472">
    <property type="entry name" value="MRNIP_N"/>
</dbReference>
<feature type="region of interest" description="Disordered" evidence="1">
    <location>
        <begin position="115"/>
        <end position="145"/>
    </location>
</feature>
<dbReference type="InParanoid" id="E1ZE37"/>
<dbReference type="Pfam" id="PF15749">
    <property type="entry name" value="MRNIP"/>
    <property type="match status" value="1"/>
</dbReference>
<dbReference type="GO" id="GO:0007095">
    <property type="term" value="P:mitotic G2 DNA damage checkpoint signaling"/>
    <property type="evidence" value="ECO:0007669"/>
    <property type="project" value="TreeGrafter"/>
</dbReference>
<evidence type="ECO:0000256" key="1">
    <source>
        <dbReference type="SAM" id="MobiDB-lite"/>
    </source>
</evidence>
<dbReference type="InterPro" id="IPR032739">
    <property type="entry name" value="MRNIP"/>
</dbReference>
<dbReference type="GO" id="GO:0003682">
    <property type="term" value="F:chromatin binding"/>
    <property type="evidence" value="ECO:0007669"/>
    <property type="project" value="TreeGrafter"/>
</dbReference>
<dbReference type="GeneID" id="17355356"/>
<evidence type="ECO:0000313" key="3">
    <source>
        <dbReference type="EMBL" id="EFN55964.1"/>
    </source>
</evidence>
<dbReference type="GO" id="GO:0005634">
    <property type="term" value="C:nucleus"/>
    <property type="evidence" value="ECO:0007669"/>
    <property type="project" value="TreeGrafter"/>
</dbReference>
<feature type="compositionally biased region" description="Low complexity" evidence="1">
    <location>
        <begin position="132"/>
        <end position="145"/>
    </location>
</feature>
<dbReference type="STRING" id="554065.E1ZE37"/>
<dbReference type="AlphaFoldDB" id="E1ZE37"/>
<accession>E1ZE37</accession>
<dbReference type="PANTHER" id="PTHR15863:SF2">
    <property type="entry name" value="MRN COMPLEX-INTERACTING PROTEIN"/>
    <property type="match status" value="1"/>
</dbReference>
<feature type="domain" description="MRN complex-interacting protein N-terminal" evidence="2">
    <location>
        <begin position="9"/>
        <end position="58"/>
    </location>
</feature>
<organism evidence="4">
    <name type="scientific">Chlorella variabilis</name>
    <name type="common">Green alga</name>
    <dbReference type="NCBI Taxonomy" id="554065"/>
    <lineage>
        <taxon>Eukaryota</taxon>
        <taxon>Viridiplantae</taxon>
        <taxon>Chlorophyta</taxon>
        <taxon>core chlorophytes</taxon>
        <taxon>Trebouxiophyceae</taxon>
        <taxon>Chlorellales</taxon>
        <taxon>Chlorellaceae</taxon>
        <taxon>Chlorella clade</taxon>
        <taxon>Chlorella</taxon>
    </lineage>
</organism>
<dbReference type="KEGG" id="cvr:CHLNCDRAFT_145281"/>
<sequence length="145" mass="15798">MPQTFLVVQWQCKLCGEKQSLQRVYARSHSAKDCRLVVQHYNAARGDILEDEDAERAQAAAYGSAEAAGGGNGDSGGEQCLPQQQRWQAFKDEGDEDEGWTIAVPQRAAAVKLKCSGGQAGGGSKRRREQQDQAWGAWADAADDW</sequence>
<gene>
    <name evidence="3" type="ORF">CHLNCDRAFT_145281</name>
</gene>
<evidence type="ECO:0000313" key="4">
    <source>
        <dbReference type="Proteomes" id="UP000008141"/>
    </source>
</evidence>
<dbReference type="EMBL" id="GL433843">
    <property type="protein sequence ID" value="EFN55964.1"/>
    <property type="molecule type" value="Genomic_DNA"/>
</dbReference>